<dbReference type="GO" id="GO:0045490">
    <property type="term" value="P:pectin catabolic process"/>
    <property type="evidence" value="ECO:0007669"/>
    <property type="project" value="UniProtKB-UniPathway"/>
</dbReference>
<dbReference type="InterPro" id="IPR011050">
    <property type="entry name" value="Pectin_lyase_fold/virulence"/>
</dbReference>
<dbReference type="GO" id="GO:0042545">
    <property type="term" value="P:cell wall modification"/>
    <property type="evidence" value="ECO:0007669"/>
    <property type="project" value="InterPro"/>
</dbReference>
<evidence type="ECO:0000256" key="6">
    <source>
        <dbReference type="SAM" id="Phobius"/>
    </source>
</evidence>
<feature type="domain" description="Pectinesterase catalytic" evidence="8">
    <location>
        <begin position="148"/>
        <end position="431"/>
    </location>
</feature>
<evidence type="ECO:0000313" key="9">
    <source>
        <dbReference type="EMBL" id="EYU29765.1"/>
    </source>
</evidence>
<name>A0A022QTE4_ERYGU</name>
<feature type="transmembrane region" description="Helical" evidence="6">
    <location>
        <begin position="104"/>
        <end position="130"/>
    </location>
</feature>
<dbReference type="Gene3D" id="2.160.20.10">
    <property type="entry name" value="Single-stranded right-handed beta-helix, Pectin lyase-like"/>
    <property type="match status" value="1"/>
</dbReference>
<dbReference type="UniPathway" id="UPA00545">
    <property type="reaction ID" value="UER00823"/>
</dbReference>
<keyword evidence="7" id="KW-0732">Signal</keyword>
<dbReference type="InterPro" id="IPR000070">
    <property type="entry name" value="Pectinesterase_cat"/>
</dbReference>
<evidence type="ECO:0000256" key="4">
    <source>
        <dbReference type="ARBA" id="ARBA00023316"/>
    </source>
</evidence>
<sequence length="447" mass="49148">RYSKLLLSIFHMEMIHPCVSAASTTDNDDNNTSPSLIDIHVDVEEFSPMPVPSLTQSSVDFDGAPNLSSFSLSQYSSIIAFPPSEINMTQPSNNNHHPRFRPTVVLAAITGFIISIIITTTLLGAFLLVINKKGKTNRNIPLECEIIISVSKDGRKSNFTTVTDAVKASPNYSQLRVCIHIGEGEYNEIVTIGHEKTNLVLIGEGIGKTTLSSNASNKYGSSAAATLRVIGGEFLAQDMTIRNGGLHNGVAVDSSGRASVFFRCKLQGAADVTLSIDGDLHFYRECHFYGKKNLVVGLARAFFQKCQFYLEKSHPQGKIVFFSQSSHISAYKFGFVFHLCEFYVLNKSETEVETAFIGSSLGNYTFYVIMESYLDPTVTGYFLGTPPNVTYYATFRNVGPGATKANVPQFVHVLGSVEAASHYSLRRFLLGDNWITKAVDYDLDIVE</sequence>
<evidence type="ECO:0000259" key="8">
    <source>
        <dbReference type="Pfam" id="PF01095"/>
    </source>
</evidence>
<dbReference type="InterPro" id="IPR012334">
    <property type="entry name" value="Pectin_lyas_fold"/>
</dbReference>
<evidence type="ECO:0000313" key="10">
    <source>
        <dbReference type="Proteomes" id="UP000030748"/>
    </source>
</evidence>
<accession>A0A022QTE4</accession>
<keyword evidence="4" id="KW-0961">Cell wall biogenesis/degradation</keyword>
<dbReference type="STRING" id="4155.A0A022QTE4"/>
<keyword evidence="6" id="KW-0812">Transmembrane</keyword>
<evidence type="ECO:0000256" key="2">
    <source>
        <dbReference type="ARBA" id="ARBA00022801"/>
    </source>
</evidence>
<comment type="catalytic activity">
    <reaction evidence="5">
        <text>[(1-&gt;4)-alpha-D-galacturonosyl methyl ester](n) + n H2O = [(1-&gt;4)-alpha-D-galacturonosyl](n) + n methanol + n H(+)</text>
        <dbReference type="Rhea" id="RHEA:22380"/>
        <dbReference type="Rhea" id="RHEA-COMP:14570"/>
        <dbReference type="Rhea" id="RHEA-COMP:14573"/>
        <dbReference type="ChEBI" id="CHEBI:15377"/>
        <dbReference type="ChEBI" id="CHEBI:15378"/>
        <dbReference type="ChEBI" id="CHEBI:17790"/>
        <dbReference type="ChEBI" id="CHEBI:140522"/>
        <dbReference type="ChEBI" id="CHEBI:140523"/>
        <dbReference type="EC" id="3.1.1.11"/>
    </reaction>
</comment>
<gene>
    <name evidence="9" type="ORF">MIMGU_mgv1a022808mg</name>
</gene>
<organism evidence="9 10">
    <name type="scientific">Erythranthe guttata</name>
    <name type="common">Yellow monkey flower</name>
    <name type="synonym">Mimulus guttatus</name>
    <dbReference type="NCBI Taxonomy" id="4155"/>
    <lineage>
        <taxon>Eukaryota</taxon>
        <taxon>Viridiplantae</taxon>
        <taxon>Streptophyta</taxon>
        <taxon>Embryophyta</taxon>
        <taxon>Tracheophyta</taxon>
        <taxon>Spermatophyta</taxon>
        <taxon>Magnoliopsida</taxon>
        <taxon>eudicotyledons</taxon>
        <taxon>Gunneridae</taxon>
        <taxon>Pentapetalae</taxon>
        <taxon>asterids</taxon>
        <taxon>lamiids</taxon>
        <taxon>Lamiales</taxon>
        <taxon>Phrymaceae</taxon>
        <taxon>Erythranthe</taxon>
    </lineage>
</organism>
<keyword evidence="3" id="KW-0063">Aspartyl esterase</keyword>
<dbReference type="EMBL" id="KI631149">
    <property type="protein sequence ID" value="EYU29765.1"/>
    <property type="molecule type" value="Genomic_DNA"/>
</dbReference>
<dbReference type="GO" id="GO:0030599">
    <property type="term" value="F:pectinesterase activity"/>
    <property type="evidence" value="ECO:0000318"/>
    <property type="project" value="GO_Central"/>
</dbReference>
<feature type="signal peptide" evidence="7">
    <location>
        <begin position="1"/>
        <end position="21"/>
    </location>
</feature>
<protein>
    <recommendedName>
        <fullName evidence="8">Pectinesterase catalytic domain-containing protein</fullName>
    </recommendedName>
</protein>
<dbReference type="PANTHER" id="PTHR31707">
    <property type="entry name" value="PECTINESTERASE"/>
    <property type="match status" value="1"/>
</dbReference>
<dbReference type="AlphaFoldDB" id="A0A022QTE4"/>
<evidence type="ECO:0000256" key="7">
    <source>
        <dbReference type="SAM" id="SignalP"/>
    </source>
</evidence>
<proteinExistence type="predicted"/>
<dbReference type="Proteomes" id="UP000030748">
    <property type="component" value="Unassembled WGS sequence"/>
</dbReference>
<keyword evidence="10" id="KW-1185">Reference proteome</keyword>
<feature type="chain" id="PRO_5011114013" description="Pectinesterase catalytic domain-containing protein" evidence="7">
    <location>
        <begin position="22"/>
        <end position="447"/>
    </location>
</feature>
<keyword evidence="6" id="KW-1133">Transmembrane helix</keyword>
<dbReference type="GO" id="GO:0046910">
    <property type="term" value="F:pectinesterase inhibitor activity"/>
    <property type="evidence" value="ECO:0000318"/>
    <property type="project" value="GO_Central"/>
</dbReference>
<keyword evidence="2" id="KW-0378">Hydrolase</keyword>
<dbReference type="SUPFAM" id="SSF51126">
    <property type="entry name" value="Pectin lyase-like"/>
    <property type="match status" value="1"/>
</dbReference>
<evidence type="ECO:0000256" key="5">
    <source>
        <dbReference type="ARBA" id="ARBA00047928"/>
    </source>
</evidence>
<dbReference type="Pfam" id="PF01095">
    <property type="entry name" value="Pectinesterase"/>
    <property type="match status" value="1"/>
</dbReference>
<evidence type="ECO:0000256" key="3">
    <source>
        <dbReference type="ARBA" id="ARBA00023085"/>
    </source>
</evidence>
<keyword evidence="6" id="KW-0472">Membrane</keyword>
<comment type="pathway">
    <text evidence="1">Glycan metabolism; pectin degradation; 2-dehydro-3-deoxy-D-gluconate from pectin: step 1/5.</text>
</comment>
<reference evidence="9 10" key="1">
    <citation type="journal article" date="2013" name="Proc. Natl. Acad. Sci. U.S.A.">
        <title>Fine-scale variation in meiotic recombination in Mimulus inferred from population shotgun sequencing.</title>
        <authorList>
            <person name="Hellsten U."/>
            <person name="Wright K.M."/>
            <person name="Jenkins J."/>
            <person name="Shu S."/>
            <person name="Yuan Y."/>
            <person name="Wessler S.R."/>
            <person name="Schmutz J."/>
            <person name="Willis J.H."/>
            <person name="Rokhsar D.S."/>
        </authorList>
    </citation>
    <scope>NUCLEOTIDE SEQUENCE [LARGE SCALE GENOMIC DNA]</scope>
    <source>
        <strain evidence="10">cv. DUN x IM62</strain>
    </source>
</reference>
<evidence type="ECO:0000256" key="1">
    <source>
        <dbReference type="ARBA" id="ARBA00005184"/>
    </source>
</evidence>
<feature type="non-terminal residue" evidence="9">
    <location>
        <position position="1"/>
    </location>
</feature>